<comment type="similarity">
    <text evidence="21">In the C-terminal section; belongs to the protein kinase superfamily. Alpha-type protein kinase family. ALPK subfamily.</text>
</comment>
<evidence type="ECO:0000313" key="31">
    <source>
        <dbReference type="Proteomes" id="UP000261540"/>
    </source>
</evidence>
<protein>
    <recommendedName>
        <fullName evidence="3">non-specific serine/threonine protein kinase</fullName>
        <ecNumber evidence="3">2.7.11.1</ecNumber>
    </recommendedName>
</protein>
<dbReference type="Pfam" id="PF18139">
    <property type="entry name" value="LSDAT_euk"/>
    <property type="match status" value="1"/>
</dbReference>
<keyword evidence="17" id="KW-0406">Ion transport</keyword>
<keyword evidence="6" id="KW-0723">Serine/threonine-protein kinase</keyword>
<keyword evidence="7" id="KW-0597">Phosphoprotein</keyword>
<keyword evidence="10" id="KW-0808">Transferase</keyword>
<dbReference type="GO" id="GO:0051262">
    <property type="term" value="P:protein tetramerization"/>
    <property type="evidence" value="ECO:0007669"/>
    <property type="project" value="InterPro"/>
</dbReference>
<evidence type="ECO:0000256" key="5">
    <source>
        <dbReference type="ARBA" id="ARBA00022475"/>
    </source>
</evidence>
<accession>A0A3B3R2G1</accession>
<keyword evidence="16 28" id="KW-1133">Transmembrane helix</keyword>
<proteinExistence type="inferred from homology"/>
<evidence type="ECO:0000256" key="27">
    <source>
        <dbReference type="SAM" id="MobiDB-lite"/>
    </source>
</evidence>
<feature type="transmembrane region" description="Helical" evidence="28">
    <location>
        <begin position="1066"/>
        <end position="1089"/>
    </location>
</feature>
<keyword evidence="20" id="KW-0407">Ion channel</keyword>
<dbReference type="InterPro" id="IPR041491">
    <property type="entry name" value="TRPM_SLOG"/>
</dbReference>
<keyword evidence="13" id="KW-0418">Kinase</keyword>
<dbReference type="GO" id="GO:0016324">
    <property type="term" value="C:apical plasma membrane"/>
    <property type="evidence" value="ECO:0007669"/>
    <property type="project" value="TreeGrafter"/>
</dbReference>
<dbReference type="Pfam" id="PF25508">
    <property type="entry name" value="TRPM2"/>
    <property type="match status" value="2"/>
</dbReference>
<keyword evidence="14" id="KW-0862">Zinc</keyword>
<evidence type="ECO:0000256" key="18">
    <source>
        <dbReference type="ARBA" id="ARBA00023136"/>
    </source>
</evidence>
<evidence type="ECO:0000256" key="26">
    <source>
        <dbReference type="ARBA" id="ARBA00048679"/>
    </source>
</evidence>
<dbReference type="PANTHER" id="PTHR13800:SF15">
    <property type="entry name" value="TRANSIENT RECEPTOR POTENTIAL CATION CHANNEL SUBFAMILY M MEMBER 6"/>
    <property type="match status" value="1"/>
</dbReference>
<dbReference type="Ensembl" id="ENSPKIT00000036966.1">
    <property type="protein sequence ID" value="ENSPKIP00000012568.1"/>
    <property type="gene ID" value="ENSPKIG00000000285.1"/>
</dbReference>
<keyword evidence="31" id="KW-1185">Reference proteome</keyword>
<dbReference type="InterPro" id="IPR005821">
    <property type="entry name" value="Ion_trans_dom"/>
</dbReference>
<dbReference type="InterPro" id="IPR032415">
    <property type="entry name" value="TRPM_tetra"/>
</dbReference>
<name>A0A3B3R2G1_9TELE</name>
<dbReference type="PROSITE" id="PS51158">
    <property type="entry name" value="ALPHA_KINASE"/>
    <property type="match status" value="1"/>
</dbReference>
<evidence type="ECO:0000256" key="25">
    <source>
        <dbReference type="ARBA" id="ARBA00047899"/>
    </source>
</evidence>
<dbReference type="Proteomes" id="UP000261540">
    <property type="component" value="Unplaced"/>
</dbReference>
<dbReference type="Gene3D" id="3.20.200.10">
    <property type="entry name" value="MHCK/EF2 kinase"/>
    <property type="match status" value="1"/>
</dbReference>
<evidence type="ECO:0000313" key="30">
    <source>
        <dbReference type="Ensembl" id="ENSPKIP00000012568.1"/>
    </source>
</evidence>
<keyword evidence="12" id="KW-0479">Metal-binding</keyword>
<comment type="catalytic activity">
    <reaction evidence="26">
        <text>L-seryl-[protein] + ATP = O-phospho-L-seryl-[protein] + ADP + H(+)</text>
        <dbReference type="Rhea" id="RHEA:17989"/>
        <dbReference type="Rhea" id="RHEA-COMP:9863"/>
        <dbReference type="Rhea" id="RHEA-COMP:11604"/>
        <dbReference type="ChEBI" id="CHEBI:15378"/>
        <dbReference type="ChEBI" id="CHEBI:29999"/>
        <dbReference type="ChEBI" id="CHEBI:30616"/>
        <dbReference type="ChEBI" id="CHEBI:83421"/>
        <dbReference type="ChEBI" id="CHEBI:456216"/>
        <dbReference type="EC" id="2.7.11.1"/>
    </reaction>
</comment>
<evidence type="ECO:0000256" key="21">
    <source>
        <dbReference type="ARBA" id="ARBA00025760"/>
    </source>
</evidence>
<evidence type="ECO:0000256" key="11">
    <source>
        <dbReference type="ARBA" id="ARBA00022692"/>
    </source>
</evidence>
<dbReference type="InterPro" id="IPR011009">
    <property type="entry name" value="Kinase-like_dom_sf"/>
</dbReference>
<dbReference type="SMART" id="SM00811">
    <property type="entry name" value="Alpha_kinase"/>
    <property type="match status" value="1"/>
</dbReference>
<keyword evidence="8" id="KW-0109">Calcium transport</keyword>
<dbReference type="InterPro" id="IPR057366">
    <property type="entry name" value="TRPM-like"/>
</dbReference>
<comment type="catalytic activity">
    <reaction evidence="22">
        <text>Mg(2+)(in) = Mg(2+)(out)</text>
        <dbReference type="Rhea" id="RHEA:29827"/>
        <dbReference type="ChEBI" id="CHEBI:18420"/>
    </reaction>
</comment>
<evidence type="ECO:0000256" key="14">
    <source>
        <dbReference type="ARBA" id="ARBA00022833"/>
    </source>
</evidence>
<evidence type="ECO:0000256" key="22">
    <source>
        <dbReference type="ARBA" id="ARBA00034269"/>
    </source>
</evidence>
<evidence type="ECO:0000256" key="15">
    <source>
        <dbReference type="ARBA" id="ARBA00022837"/>
    </source>
</evidence>
<organism evidence="30 31">
    <name type="scientific">Paramormyrops kingsleyae</name>
    <dbReference type="NCBI Taxonomy" id="1676925"/>
    <lineage>
        <taxon>Eukaryota</taxon>
        <taxon>Metazoa</taxon>
        <taxon>Chordata</taxon>
        <taxon>Craniata</taxon>
        <taxon>Vertebrata</taxon>
        <taxon>Euteleostomi</taxon>
        <taxon>Actinopterygii</taxon>
        <taxon>Neopterygii</taxon>
        <taxon>Teleostei</taxon>
        <taxon>Osteoglossocephala</taxon>
        <taxon>Osteoglossomorpha</taxon>
        <taxon>Osteoglossiformes</taxon>
        <taxon>Mormyridae</taxon>
        <taxon>Paramormyrops</taxon>
    </lineage>
</organism>
<evidence type="ECO:0000256" key="8">
    <source>
        <dbReference type="ARBA" id="ARBA00022568"/>
    </source>
</evidence>
<feature type="transmembrane region" description="Helical" evidence="28">
    <location>
        <begin position="854"/>
        <end position="873"/>
    </location>
</feature>
<evidence type="ECO:0000256" key="16">
    <source>
        <dbReference type="ARBA" id="ARBA00022989"/>
    </source>
</evidence>
<dbReference type="InterPro" id="IPR050927">
    <property type="entry name" value="TRPM"/>
</dbReference>
<comment type="catalytic activity">
    <reaction evidence="23">
        <text>Zn(2+)(in) = Zn(2+)(out)</text>
        <dbReference type="Rhea" id="RHEA:29351"/>
        <dbReference type="ChEBI" id="CHEBI:29105"/>
    </reaction>
</comment>
<comment type="catalytic activity">
    <reaction evidence="25">
        <text>L-threonyl-[protein] + ATP = O-phospho-L-threonyl-[protein] + ADP + H(+)</text>
        <dbReference type="Rhea" id="RHEA:46608"/>
        <dbReference type="Rhea" id="RHEA-COMP:11060"/>
        <dbReference type="Rhea" id="RHEA-COMP:11605"/>
        <dbReference type="ChEBI" id="CHEBI:15378"/>
        <dbReference type="ChEBI" id="CHEBI:30013"/>
        <dbReference type="ChEBI" id="CHEBI:30616"/>
        <dbReference type="ChEBI" id="CHEBI:61977"/>
        <dbReference type="ChEBI" id="CHEBI:456216"/>
        <dbReference type="EC" id="2.7.11.1"/>
    </reaction>
</comment>
<feature type="transmembrane region" description="Helical" evidence="28">
    <location>
        <begin position="885"/>
        <end position="903"/>
    </location>
</feature>
<dbReference type="InterPro" id="IPR004166">
    <property type="entry name" value="a-kinase_dom"/>
</dbReference>
<dbReference type="GO" id="GO:0005262">
    <property type="term" value="F:calcium channel activity"/>
    <property type="evidence" value="ECO:0007669"/>
    <property type="project" value="UniProtKB-KW"/>
</dbReference>
<evidence type="ECO:0000256" key="19">
    <source>
        <dbReference type="ARBA" id="ARBA00023242"/>
    </source>
</evidence>
<sequence length="1927" mass="219459">MEIQQERKRSWVEETFFKRDCVRFMPVSQQQHRCYPKCQICQSLIRCCCGRLVGEHQRLDLSASAQTPVRVGKHVGLSVIPSEQPSVRTKGSEQWSVELYTQASPTDAFGTIEFQDCTHSGRAKYVRLSCDAKPEQLLQLMLIEWQMEMPKLVISVHGGMENFDLPMKVKHTFGKGLIKAAESTGAWILTDGMNRGVSRHLGDAAKLYGTRDFRRRHIIGIVPWGIIENHSELIGRDVVRPYQTLGNPLSKRMSLNSQHSHFLLVDDGTVGMHGCQLEIRRKVEGHMRLQRIHGRLEQRMPVLCVIMDGGPDLISLVLDYVKSVPPIPTIVYEGTGRAADLIAFVHKQTSVDRKLDPDIKEDLLLRIQKGFNFGKAQASNIFKLLMECIDFRDSITIIDSESEDQQDLDTSVLTALLKGTKATAPYQLGLTLAWNRADIAKKHILVYGQHWKVGSLEQALLDALVMDRVSFVKLLIENGMNMNRVLTMSRLEQLYNAQEPTNNFLYHLVENVKQSHLPVGYRISLIDVGLVIEYLLGSAYSSTYTHKRFRAVYNNISGKRKENSKESLSQFNRLGKVPRMQPQKEDNARFCPPFCRTAQPYGHKECADLPPGLRTDNKAEQSDNSPFVYSFSDLFAWAVLMRRQEMALFLWQHGEEVMAKAVVACKLYRSMAHEARVMNTGDNTEEELKNYSLEFGQLAVDLLDTAFKQNERMAMKLLTYEMKDFSNFTCLQMAASSGLQSFVSHSCTQMLLTDLWMGRLNMRKNSWFKITLSILLPPAILMLEFKSQAEMSHVPQTYDHPQPCRETGTQGIGDTGHVGMRHYDAEKGSECPTHLTPQEIHWTRKVFEFYNAPVVKFWFHTIAYLVFLMLYSYTVLVKMEPEPTVQEWIVIICIFATAIEKIREVFISEPRKLSKKLEVWCSEYWNISDFTAVILFFIGFGLRWHDPPLRTAGRIAYCLDIIFWYLRLLDLFTVHQHVGPYVTMIIKMTTDMLYIVVMMAVVLVTFGVSRKAILSPNETPSWTLAKDVVFQPYWMMFGEVYAGEIDACAENKPCAPGSFITPFLQAVYLFVQYIIMVNTLIALFNNVYLNMKSISDKIWKYNRYRYILTYQEKPWLPPPFIMLSHISMCICSIYRNRTRRSQQENQCGLKLYLNPEDLKKLHDFEENCVAGYFHKKNELLDCSVTNRIKTTSEKVEEMTGELQEVAEKVHFIRDTLQALDTQLGRLQDLSALAVDTLSVISAKDTRQVKQALIGQRWPVGNICQKLPHSWSHLHLAASMDDFYPKLQKQYRSTPPSLLRCLVRSRRPSLDRKDWNPVVSEFLGEGNSNISHFQSPVTSPQHTCLSFPPLGSKEKTPCKSSQTSQPLVSGEFGEAFYNKLGIHESHLALGHGDSVEENREDEECESSPDFDTSPSSSDASPLQDLESQGPDGDQQCLRHCCSLSASPETMRHTHRLRYSSIPALHGRSKRHSLVGSHSLSSSLSSFSQQRGLSKSSEIYLLKRQRSKMKTRNRKTVKILEGSSNTPVRLSDGCIPHSCMIFDSCRWRKRREGNSLYKNWSASASLTHLNLEPMDLPLKCSFSCQVSLCASPYAQNSLVKSVSRTSLVQNGTWADVKNLSFHTAEDLHPHYSAVERNNLMRLAYTIPFTPVSLLGGEEVSVYTLEEATETKEGINVFSWSQRGFSALLQPLSCEGLHGGLRKAMRVLCTWAEGDILKPGNIYIVKTFRPEVMKTWQSVFHSNTLLQLCLREVQQQQAAQKLMHIFNKIKPCIIPYSLRFLDVSLLHWRSEDKWFTVERYMPGDFQKYNNNNGEEISPSTCLEENILAFSHWTYQFSQGELLVLDLQGVGVELTDPSVIRSEDKTAPGDLVFGPANLGNDAIQSFIQNHACNSCCRKLQLSGENSLSRTWRSVSISTISQISEPEGPVCL</sequence>
<dbReference type="GO" id="GO:0004674">
    <property type="term" value="F:protein serine/threonine kinase activity"/>
    <property type="evidence" value="ECO:0007669"/>
    <property type="project" value="UniProtKB-KW"/>
</dbReference>
<evidence type="ECO:0000256" key="2">
    <source>
        <dbReference type="ARBA" id="ARBA00004651"/>
    </source>
</evidence>
<dbReference type="GeneTree" id="ENSGT00940000158164"/>
<dbReference type="Gene3D" id="3.30.200.20">
    <property type="entry name" value="Phosphorylase Kinase, domain 1"/>
    <property type="match status" value="1"/>
</dbReference>
<dbReference type="Pfam" id="PF16519">
    <property type="entry name" value="TRPM_tetra"/>
    <property type="match status" value="1"/>
</dbReference>
<evidence type="ECO:0000256" key="24">
    <source>
        <dbReference type="ARBA" id="ARBA00036634"/>
    </source>
</evidence>
<comment type="catalytic activity">
    <reaction evidence="24">
        <text>Ca(2+)(in) = Ca(2+)(out)</text>
        <dbReference type="Rhea" id="RHEA:29671"/>
        <dbReference type="ChEBI" id="CHEBI:29108"/>
    </reaction>
</comment>
<dbReference type="STRING" id="1676925.ENSPKIP00000012568"/>
<evidence type="ECO:0000256" key="7">
    <source>
        <dbReference type="ARBA" id="ARBA00022553"/>
    </source>
</evidence>
<evidence type="ECO:0000256" key="12">
    <source>
        <dbReference type="ARBA" id="ARBA00022723"/>
    </source>
</evidence>
<dbReference type="EC" id="2.7.11.1" evidence="3"/>
<feature type="compositionally biased region" description="Low complexity" evidence="27">
    <location>
        <begin position="1408"/>
        <end position="1420"/>
    </location>
</feature>
<feature type="transmembrane region" description="Helical" evidence="28">
    <location>
        <begin position="993"/>
        <end position="1013"/>
    </location>
</feature>
<evidence type="ECO:0000256" key="3">
    <source>
        <dbReference type="ARBA" id="ARBA00012513"/>
    </source>
</evidence>
<keyword evidence="5" id="KW-1003">Cell membrane</keyword>
<dbReference type="GO" id="GO:0005634">
    <property type="term" value="C:nucleus"/>
    <property type="evidence" value="ECO:0007669"/>
    <property type="project" value="UniProtKB-SubCell"/>
</dbReference>
<evidence type="ECO:0000256" key="9">
    <source>
        <dbReference type="ARBA" id="ARBA00022673"/>
    </source>
</evidence>
<dbReference type="GO" id="GO:0005524">
    <property type="term" value="F:ATP binding"/>
    <property type="evidence" value="ECO:0007669"/>
    <property type="project" value="InterPro"/>
</dbReference>
<keyword evidence="11 28" id="KW-0812">Transmembrane</keyword>
<feature type="transmembrane region" description="Helical" evidence="28">
    <location>
        <begin position="924"/>
        <end position="942"/>
    </location>
</feature>
<comment type="subcellular location">
    <subcellularLocation>
        <location evidence="2">Cell membrane</location>
        <topology evidence="2">Multi-pass membrane protein</topology>
    </subcellularLocation>
    <subcellularLocation>
        <location evidence="1">Nucleus</location>
    </subcellularLocation>
</comment>
<dbReference type="Pfam" id="PF00520">
    <property type="entry name" value="Ion_trans"/>
    <property type="match status" value="1"/>
</dbReference>
<feature type="compositionally biased region" description="Acidic residues" evidence="27">
    <location>
        <begin position="1397"/>
        <end position="1407"/>
    </location>
</feature>
<evidence type="ECO:0000256" key="20">
    <source>
        <dbReference type="ARBA" id="ARBA00023303"/>
    </source>
</evidence>
<evidence type="ECO:0000256" key="13">
    <source>
        <dbReference type="ARBA" id="ARBA00022777"/>
    </source>
</evidence>
<dbReference type="Gene3D" id="1.20.5.1010">
    <property type="entry name" value="TRPM, tetramerisation domain"/>
    <property type="match status" value="1"/>
</dbReference>
<evidence type="ECO:0000256" key="6">
    <source>
        <dbReference type="ARBA" id="ARBA00022527"/>
    </source>
</evidence>
<feature type="transmembrane region" description="Helical" evidence="28">
    <location>
        <begin position="1115"/>
        <end position="1135"/>
    </location>
</feature>
<keyword evidence="4" id="KW-0813">Transport</keyword>
<dbReference type="InterPro" id="IPR037162">
    <property type="entry name" value="TRPM_tetra_sf"/>
</dbReference>
<feature type="region of interest" description="Disordered" evidence="27">
    <location>
        <begin position="1391"/>
        <end position="1432"/>
    </location>
</feature>
<dbReference type="Pfam" id="PF02816">
    <property type="entry name" value="Alpha_kinase"/>
    <property type="match status" value="1"/>
</dbReference>
<evidence type="ECO:0000259" key="29">
    <source>
        <dbReference type="PROSITE" id="PS51158"/>
    </source>
</evidence>
<feature type="domain" description="Alpha-type protein kinase" evidence="29">
    <location>
        <begin position="1669"/>
        <end position="1900"/>
    </location>
</feature>
<evidence type="ECO:0000256" key="4">
    <source>
        <dbReference type="ARBA" id="ARBA00022448"/>
    </source>
</evidence>
<evidence type="ECO:0000256" key="1">
    <source>
        <dbReference type="ARBA" id="ARBA00004123"/>
    </source>
</evidence>
<reference evidence="30" key="1">
    <citation type="submission" date="2025-08" db="UniProtKB">
        <authorList>
            <consortium name="Ensembl"/>
        </authorList>
    </citation>
    <scope>IDENTIFICATION</scope>
</reference>
<keyword evidence="19" id="KW-0539">Nucleus</keyword>
<evidence type="ECO:0000256" key="10">
    <source>
        <dbReference type="ARBA" id="ARBA00022679"/>
    </source>
</evidence>
<evidence type="ECO:0000256" key="28">
    <source>
        <dbReference type="SAM" id="Phobius"/>
    </source>
</evidence>
<dbReference type="GO" id="GO:0046872">
    <property type="term" value="F:metal ion binding"/>
    <property type="evidence" value="ECO:0007669"/>
    <property type="project" value="UniProtKB-KW"/>
</dbReference>
<evidence type="ECO:0000256" key="23">
    <source>
        <dbReference type="ARBA" id="ARBA00034634"/>
    </source>
</evidence>
<evidence type="ECO:0000256" key="17">
    <source>
        <dbReference type="ARBA" id="ARBA00023065"/>
    </source>
</evidence>
<reference evidence="30" key="2">
    <citation type="submission" date="2025-09" db="UniProtKB">
        <authorList>
            <consortium name="Ensembl"/>
        </authorList>
    </citation>
    <scope>IDENTIFICATION</scope>
</reference>
<dbReference type="SUPFAM" id="SSF56112">
    <property type="entry name" value="Protein kinase-like (PK-like)"/>
    <property type="match status" value="1"/>
</dbReference>
<keyword evidence="9" id="KW-0107">Calcium channel</keyword>
<keyword evidence="15" id="KW-0106">Calcium</keyword>
<dbReference type="PANTHER" id="PTHR13800">
    <property type="entry name" value="TRANSIENT RECEPTOR POTENTIAL CATION CHANNEL, SUBFAMILY M, MEMBER 6"/>
    <property type="match status" value="1"/>
</dbReference>
<keyword evidence="18 28" id="KW-0472">Membrane</keyword>